<dbReference type="GO" id="GO:0008237">
    <property type="term" value="F:metallopeptidase activity"/>
    <property type="evidence" value="ECO:0007669"/>
    <property type="project" value="UniProtKB-KW"/>
</dbReference>
<feature type="domain" description="Metalloprotease TldD/E central" evidence="3">
    <location>
        <begin position="131"/>
        <end position="232"/>
    </location>
</feature>
<dbReference type="SUPFAM" id="SSF111283">
    <property type="entry name" value="Putative modulator of DNA gyrase, PmbA/TldD"/>
    <property type="match status" value="1"/>
</dbReference>
<gene>
    <name evidence="4" type="primary">tldD</name>
    <name evidence="4" type="ORF">HBH25_11005</name>
</gene>
<keyword evidence="4" id="KW-0378">Hydrolase</keyword>
<dbReference type="Pfam" id="PF19289">
    <property type="entry name" value="PmbA_TldD_3rd"/>
    <property type="match status" value="1"/>
</dbReference>
<dbReference type="RefSeq" id="WP_168083963.1">
    <property type="nucleotide sequence ID" value="NZ_JAAVJI010000005.1"/>
</dbReference>
<dbReference type="InterPro" id="IPR045570">
    <property type="entry name" value="Metalloprtase-TldD/E_cen_dom"/>
</dbReference>
<proteinExistence type="inferred from homology"/>
<evidence type="ECO:0000313" key="4">
    <source>
        <dbReference type="EMBL" id="NJP01389.1"/>
    </source>
</evidence>
<name>A0ABX0YG92_9PSED</name>
<comment type="similarity">
    <text evidence="1">Belongs to the peptidase U62 family.</text>
</comment>
<dbReference type="InterPro" id="IPR051463">
    <property type="entry name" value="Peptidase_U62_metallo"/>
</dbReference>
<dbReference type="PANTHER" id="PTHR30624">
    <property type="entry name" value="UNCHARACTERIZED PROTEIN TLDD AND PMBA"/>
    <property type="match status" value="1"/>
</dbReference>
<dbReference type="EMBL" id="JAAVJI010000005">
    <property type="protein sequence ID" value="NJP01389.1"/>
    <property type="molecule type" value="Genomic_DNA"/>
</dbReference>
<sequence>MNKTLEIVSERLLAPHGLTLENVSEAADKLAGQDALFSDMYLQTSTVQSITVQKADQGSESVETYIDIDRGVNARVATRNGNRLAFSNTISSEALNRTVQTVGTMGQGIEHALKVGMGDLLVTDNVFQASDREDKVELARSIQAYARTLDPHVREVKVGIFGISQHVLVARPGGGLAADIRPLLMFNVAIKIERDGRCVEGGYNASLPLHDLAFLNEERGKVIAREALRIARFNLEATTAPTGAMPVILPPGEASTLMMYTVGRALEAHQHPALKGYAMPIGKQVASSLCNIIDDGALVGAVGTMRVDDEGTATQRTDLIENGVLKGLMHDRLSAELAGVAPTGNGRRDRYSIPPKARRTNLRLLPGQSEPGEIIESVKRGIYCAQVNLGRFTLEDANFAFPVTEAYLIENGKITAPVSGAMLTGNLGTFLNGMSMVGTDQGVDTGMTNLCGTGRVMATPASHGHPTIRVDGLVIEPTV</sequence>
<keyword evidence="4" id="KW-0482">Metalloprotease</keyword>
<protein>
    <submittedName>
        <fullName evidence="4">Metalloprotease TldD</fullName>
    </submittedName>
</protein>
<evidence type="ECO:0000313" key="5">
    <source>
        <dbReference type="Proteomes" id="UP000746535"/>
    </source>
</evidence>
<organism evidence="4 5">
    <name type="scientific">Pseudomonas quercus</name>
    <dbReference type="NCBI Taxonomy" id="2722792"/>
    <lineage>
        <taxon>Bacteria</taxon>
        <taxon>Pseudomonadati</taxon>
        <taxon>Pseudomonadota</taxon>
        <taxon>Gammaproteobacteria</taxon>
        <taxon>Pseudomonadales</taxon>
        <taxon>Pseudomonadaceae</taxon>
        <taxon>Pseudomonas</taxon>
    </lineage>
</organism>
<dbReference type="InterPro" id="IPR045569">
    <property type="entry name" value="Metalloprtase-TldD/E_C"/>
</dbReference>
<dbReference type="Pfam" id="PF19290">
    <property type="entry name" value="PmbA_TldD_2nd"/>
    <property type="match status" value="1"/>
</dbReference>
<dbReference type="PANTHER" id="PTHR30624:SF4">
    <property type="entry name" value="METALLOPROTEASE TLDD"/>
    <property type="match status" value="1"/>
</dbReference>
<evidence type="ECO:0000259" key="3">
    <source>
        <dbReference type="Pfam" id="PF19290"/>
    </source>
</evidence>
<comment type="caution">
    <text evidence="4">The sequence shown here is derived from an EMBL/GenBank/DDBJ whole genome shotgun (WGS) entry which is preliminary data.</text>
</comment>
<dbReference type="Proteomes" id="UP000746535">
    <property type="component" value="Unassembled WGS sequence"/>
</dbReference>
<dbReference type="InterPro" id="IPR036059">
    <property type="entry name" value="TldD/PmbA_sf"/>
</dbReference>
<keyword evidence="5" id="KW-1185">Reference proteome</keyword>
<dbReference type="InterPro" id="IPR035068">
    <property type="entry name" value="TldD/PmbA_N"/>
</dbReference>
<feature type="domain" description="Metalloprotease TldD/E C-terminal" evidence="2">
    <location>
        <begin position="242"/>
        <end position="475"/>
    </location>
</feature>
<dbReference type="Gene3D" id="3.30.2290.10">
    <property type="entry name" value="PmbA/TldD superfamily"/>
    <property type="match status" value="1"/>
</dbReference>
<accession>A0ABX0YG92</accession>
<evidence type="ECO:0000259" key="2">
    <source>
        <dbReference type="Pfam" id="PF19289"/>
    </source>
</evidence>
<evidence type="ECO:0000256" key="1">
    <source>
        <dbReference type="ARBA" id="ARBA00005836"/>
    </source>
</evidence>
<keyword evidence="4" id="KW-0645">Protease</keyword>
<reference evidence="4 5" key="1">
    <citation type="submission" date="2020-03" db="EMBL/GenBank/DDBJ databases">
        <authorList>
            <person name="Wang L."/>
            <person name="He N."/>
            <person name="Li Y."/>
            <person name="Fang Y."/>
            <person name="Zhang F."/>
        </authorList>
    </citation>
    <scope>NUCLEOTIDE SEQUENCE [LARGE SCALE GENOMIC DNA]</scope>
    <source>
        <strain evidence="5">hsmgli-8</strain>
    </source>
</reference>